<dbReference type="Gene3D" id="2.40.170.20">
    <property type="entry name" value="TonB-dependent receptor, beta-barrel domain"/>
    <property type="match status" value="1"/>
</dbReference>
<evidence type="ECO:0000259" key="12">
    <source>
        <dbReference type="Pfam" id="PF07715"/>
    </source>
</evidence>
<feature type="domain" description="TonB-dependent receptor plug" evidence="12">
    <location>
        <begin position="233"/>
        <end position="342"/>
    </location>
</feature>
<dbReference type="EMBL" id="JBHUHV010000058">
    <property type="protein sequence ID" value="MFD2069165.1"/>
    <property type="molecule type" value="Genomic_DNA"/>
</dbReference>
<dbReference type="RefSeq" id="WP_229957321.1">
    <property type="nucleotide sequence ID" value="NZ_JAJJWI010000001.1"/>
</dbReference>
<dbReference type="InterPro" id="IPR023997">
    <property type="entry name" value="TonB-dep_OMP_SusC/RagA_CS"/>
</dbReference>
<dbReference type="InterPro" id="IPR012910">
    <property type="entry name" value="Plug_dom"/>
</dbReference>
<evidence type="ECO:0000256" key="6">
    <source>
        <dbReference type="ARBA" id="ARBA00023136"/>
    </source>
</evidence>
<organism evidence="13 14">
    <name type="scientific">Pontibacter silvestris</name>
    <dbReference type="NCBI Taxonomy" id="2305183"/>
    <lineage>
        <taxon>Bacteria</taxon>
        <taxon>Pseudomonadati</taxon>
        <taxon>Bacteroidota</taxon>
        <taxon>Cytophagia</taxon>
        <taxon>Cytophagales</taxon>
        <taxon>Hymenobacteraceae</taxon>
        <taxon>Pontibacter</taxon>
    </lineage>
</organism>
<dbReference type="Gene3D" id="2.60.40.1120">
    <property type="entry name" value="Carboxypeptidase-like, regulatory domain"/>
    <property type="match status" value="1"/>
</dbReference>
<keyword evidence="5 9" id="KW-0798">TonB box</keyword>
<keyword evidence="6 8" id="KW-0472">Membrane</keyword>
<keyword evidence="14" id="KW-1185">Reference proteome</keyword>
<dbReference type="Gene3D" id="2.170.130.10">
    <property type="entry name" value="TonB-dependent receptor, plug domain"/>
    <property type="match status" value="1"/>
</dbReference>
<dbReference type="SUPFAM" id="SSF49464">
    <property type="entry name" value="Carboxypeptidase regulatory domain-like"/>
    <property type="match status" value="1"/>
</dbReference>
<dbReference type="Pfam" id="PF00593">
    <property type="entry name" value="TonB_dep_Rec_b-barrel"/>
    <property type="match status" value="1"/>
</dbReference>
<evidence type="ECO:0000313" key="14">
    <source>
        <dbReference type="Proteomes" id="UP001597369"/>
    </source>
</evidence>
<evidence type="ECO:0000256" key="8">
    <source>
        <dbReference type="PROSITE-ProRule" id="PRU01360"/>
    </source>
</evidence>
<keyword evidence="4 8" id="KW-0812">Transmembrane</keyword>
<keyword evidence="10" id="KW-0732">Signal</keyword>
<dbReference type="Pfam" id="PF07715">
    <property type="entry name" value="Plug"/>
    <property type="match status" value="1"/>
</dbReference>
<keyword evidence="7 8" id="KW-0998">Cell outer membrane</keyword>
<proteinExistence type="inferred from homology"/>
<dbReference type="InterPro" id="IPR039426">
    <property type="entry name" value="TonB-dep_rcpt-like"/>
</dbReference>
<comment type="caution">
    <text evidence="13">The sequence shown here is derived from an EMBL/GenBank/DDBJ whole genome shotgun (WGS) entry which is preliminary data.</text>
</comment>
<evidence type="ECO:0000256" key="4">
    <source>
        <dbReference type="ARBA" id="ARBA00022692"/>
    </source>
</evidence>
<dbReference type="NCBIfam" id="TIGR04057">
    <property type="entry name" value="SusC_RagA_signa"/>
    <property type="match status" value="1"/>
</dbReference>
<comment type="similarity">
    <text evidence="8 9">Belongs to the TonB-dependent receptor family.</text>
</comment>
<gene>
    <name evidence="13" type="ORF">ACFSKU_19940</name>
</gene>
<name>A0ABW4X579_9BACT</name>
<reference evidence="14" key="1">
    <citation type="journal article" date="2019" name="Int. J. Syst. Evol. Microbiol.">
        <title>The Global Catalogue of Microorganisms (GCM) 10K type strain sequencing project: providing services to taxonomists for standard genome sequencing and annotation.</title>
        <authorList>
            <consortium name="The Broad Institute Genomics Platform"/>
            <consortium name="The Broad Institute Genome Sequencing Center for Infectious Disease"/>
            <person name="Wu L."/>
            <person name="Ma J."/>
        </authorList>
    </citation>
    <scope>NUCLEOTIDE SEQUENCE [LARGE SCALE GENOMIC DNA]</scope>
    <source>
        <strain evidence="14">JCM 16545</strain>
    </source>
</reference>
<keyword evidence="2 8" id="KW-0813">Transport</keyword>
<dbReference type="NCBIfam" id="TIGR04056">
    <property type="entry name" value="OMP_RagA_SusC"/>
    <property type="match status" value="1"/>
</dbReference>
<evidence type="ECO:0000256" key="2">
    <source>
        <dbReference type="ARBA" id="ARBA00022448"/>
    </source>
</evidence>
<feature type="chain" id="PRO_5047030547" evidence="10">
    <location>
        <begin position="28"/>
        <end position="1136"/>
    </location>
</feature>
<evidence type="ECO:0000256" key="5">
    <source>
        <dbReference type="ARBA" id="ARBA00023077"/>
    </source>
</evidence>
<dbReference type="Pfam" id="PF13715">
    <property type="entry name" value="CarbopepD_reg_2"/>
    <property type="match status" value="1"/>
</dbReference>
<dbReference type="InterPro" id="IPR036942">
    <property type="entry name" value="Beta-barrel_TonB_sf"/>
</dbReference>
<dbReference type="InterPro" id="IPR008969">
    <property type="entry name" value="CarboxyPept-like_regulatory"/>
</dbReference>
<protein>
    <submittedName>
        <fullName evidence="13">SusC/RagA family TonB-linked outer membrane protein</fullName>
    </submittedName>
</protein>
<dbReference type="InterPro" id="IPR023996">
    <property type="entry name" value="TonB-dep_OMP_SusC/RagA"/>
</dbReference>
<dbReference type="InterPro" id="IPR037066">
    <property type="entry name" value="Plug_dom_sf"/>
</dbReference>
<dbReference type="InterPro" id="IPR000531">
    <property type="entry name" value="Beta-barrel_TonB"/>
</dbReference>
<feature type="signal peptide" evidence="10">
    <location>
        <begin position="1"/>
        <end position="27"/>
    </location>
</feature>
<evidence type="ECO:0000256" key="7">
    <source>
        <dbReference type="ARBA" id="ARBA00023237"/>
    </source>
</evidence>
<dbReference type="SUPFAM" id="SSF56935">
    <property type="entry name" value="Porins"/>
    <property type="match status" value="1"/>
</dbReference>
<evidence type="ECO:0000256" key="3">
    <source>
        <dbReference type="ARBA" id="ARBA00022452"/>
    </source>
</evidence>
<evidence type="ECO:0000256" key="1">
    <source>
        <dbReference type="ARBA" id="ARBA00004571"/>
    </source>
</evidence>
<evidence type="ECO:0000256" key="10">
    <source>
        <dbReference type="SAM" id="SignalP"/>
    </source>
</evidence>
<dbReference type="PROSITE" id="PS52016">
    <property type="entry name" value="TONB_DEPENDENT_REC_3"/>
    <property type="match status" value="1"/>
</dbReference>
<comment type="subcellular location">
    <subcellularLocation>
        <location evidence="1 8">Cell outer membrane</location>
        <topology evidence="1 8">Multi-pass membrane protein</topology>
    </subcellularLocation>
</comment>
<evidence type="ECO:0000256" key="9">
    <source>
        <dbReference type="RuleBase" id="RU003357"/>
    </source>
</evidence>
<sequence>MRKRFTCWLGSSSLTLALCCPYFSGNAQNYQSHNATLVANFSVEQNETVTLKDVLIALRASHGIQFSYRSDIAQDLELKVPASLSEGKDIDVILTKVLERRDLKFKKVKDVYIIYKKDVKTSSMQKTSLIKLDAGVSVKQAEITVTGTVTDEKGIALPGVTAVLKGTSKGTSTNLDGSFSLSVPDGSGTLVFSFIGYKTKEEPINNRATINVSLEPDAKALEEVVVVGYGTQKKSDVTGSVASVSTEEIQRVPVTSMAQTLQGRVAGVQVTQASNAPGGGVSIRIRGGNSIKGGNEPLYVVDGYPLYNENGASINPNDIESIDILKDASATAIYGSRGANGVVLITTKRGKAGKSTISFDTYYGVQEVQKKLPLLNAQEYATLANEAITNANQYIADPSQHKELRFTPEEIAAMGEGTDWQDEIFRKASVQNYQLTFTGGDEKTRYAISGNYYRQNGIVINSMFERASVRFNFDRNISDKFKIGNNFTVSRIRQNLAPTDADGGSGASTVYSALNFSPTVPVYNPDGTLVMDNVAGGIRIPNPVGIATETVNEDLRTRFLGNIFADYEFFKGLNLRVSLGANASFNKDNDYVPRTILSGLQVGGRASVGSSQFTEWQNTNTLTYNTTFNEKHNLNLLLGFELLKNNFEDVRTNTQNYANDILLYNNIGSAGTTNPGSSNAYSASLVSYFARANYDFGGKYLLTATTRVDGSSKFGAGNKYAVFPSGSVAWRISEEEFLKDIAYLSELKFRTSYGLSGNQEIGQYQSLAALGVQSYNYGGLLNIGFGPNRIANPDLKWETTAQFDAGFDISLFKNRVSATADYYVKNTRDLLLDVPLPITSGYSTALKNLGKIRNTGFEFGLNTINIDKSDFSWSTSFNIATTRNEVIDLGDITEFPSGEASGHLQLANSGLVRVGQPIGIFYGLVTDGIFQNEEEVRNSAQKNARPGDRRYKDLDNNGTINANDRTIIGRAQPKFYGGMTNNFSFKGFELSVFLQGVYGNDIFNINRFELESLTGISNQTRDVLDRWTTTNPSNTIPRANAVGNAYQISDRQIEDGSFLRVKNITLSYNLPASVAQAARLTGARVYVAANNYFTFTNYSGYDPEVSRFGQNTLSLGSDYGSYPGSKNITVGVNLTL</sequence>
<evidence type="ECO:0000259" key="11">
    <source>
        <dbReference type="Pfam" id="PF00593"/>
    </source>
</evidence>
<evidence type="ECO:0000313" key="13">
    <source>
        <dbReference type="EMBL" id="MFD2069165.1"/>
    </source>
</evidence>
<accession>A0ABW4X579</accession>
<dbReference type="Proteomes" id="UP001597369">
    <property type="component" value="Unassembled WGS sequence"/>
</dbReference>
<feature type="domain" description="TonB-dependent receptor-like beta-barrel" evidence="11">
    <location>
        <begin position="538"/>
        <end position="881"/>
    </location>
</feature>
<keyword evidence="3 8" id="KW-1134">Transmembrane beta strand</keyword>